<proteinExistence type="predicted"/>
<name>A0A9X4BHI0_9GAMM</name>
<comment type="caution">
    <text evidence="2">The sequence shown here is derived from an EMBL/GenBank/DDBJ whole genome shotgun (WGS) entry which is preliminary data.</text>
</comment>
<organism evidence="2 3">
    <name type="scientific">Tahibacter soli</name>
    <dbReference type="NCBI Taxonomy" id="2983605"/>
    <lineage>
        <taxon>Bacteria</taxon>
        <taxon>Pseudomonadati</taxon>
        <taxon>Pseudomonadota</taxon>
        <taxon>Gammaproteobacteria</taxon>
        <taxon>Lysobacterales</taxon>
        <taxon>Rhodanobacteraceae</taxon>
        <taxon>Tahibacter</taxon>
    </lineage>
</organism>
<feature type="compositionally biased region" description="Basic and acidic residues" evidence="1">
    <location>
        <begin position="76"/>
        <end position="99"/>
    </location>
</feature>
<gene>
    <name evidence="2" type="ORF">OD750_007650</name>
</gene>
<evidence type="ECO:0000313" key="3">
    <source>
        <dbReference type="Proteomes" id="UP001139971"/>
    </source>
</evidence>
<protein>
    <submittedName>
        <fullName evidence="2">Uncharacterized protein</fullName>
    </submittedName>
</protein>
<evidence type="ECO:0000256" key="1">
    <source>
        <dbReference type="SAM" id="MobiDB-lite"/>
    </source>
</evidence>
<evidence type="ECO:0000313" key="2">
    <source>
        <dbReference type="EMBL" id="MDC8012418.1"/>
    </source>
</evidence>
<dbReference type="RefSeq" id="WP_272841853.1">
    <property type="nucleotide sequence ID" value="NZ_JAOVZO020000009.1"/>
</dbReference>
<sequence length="99" mass="10628">MALIDSRSNFRYATCRRERARRLSSFVARESRMKSSLSPLAVALAAALWSGFAVSSNVSQSLVAQALRDAGTTVARQDDVGTGHERKPGMKRDTGGGAK</sequence>
<feature type="non-terminal residue" evidence="2">
    <location>
        <position position="99"/>
    </location>
</feature>
<keyword evidence="3" id="KW-1185">Reference proteome</keyword>
<dbReference type="AlphaFoldDB" id="A0A9X4BHI0"/>
<dbReference type="EMBL" id="JAOVZO020000009">
    <property type="protein sequence ID" value="MDC8012418.1"/>
    <property type="molecule type" value="Genomic_DNA"/>
</dbReference>
<dbReference type="Proteomes" id="UP001139971">
    <property type="component" value="Unassembled WGS sequence"/>
</dbReference>
<accession>A0A9X4BHI0</accession>
<reference evidence="2" key="1">
    <citation type="submission" date="2023-02" db="EMBL/GenBank/DDBJ databases">
        <title>Tahibacter soli sp. nov. isolated from soil.</title>
        <authorList>
            <person name="Baek J.H."/>
            <person name="Lee J.K."/>
            <person name="Choi D.G."/>
            <person name="Jeon C.O."/>
        </authorList>
    </citation>
    <scope>NUCLEOTIDE SEQUENCE</scope>
    <source>
        <strain evidence="2">BL</strain>
    </source>
</reference>
<feature type="region of interest" description="Disordered" evidence="1">
    <location>
        <begin position="73"/>
        <end position="99"/>
    </location>
</feature>